<dbReference type="RefSeq" id="WP_166125035.1">
    <property type="nucleotide sequence ID" value="NZ_JAANOQ010000001.1"/>
</dbReference>
<gene>
    <name evidence="1" type="ORF">H8R27_02785</name>
</gene>
<name>A0ABR7IVJ2_9FLAO</name>
<evidence type="ECO:0000313" key="2">
    <source>
        <dbReference type="Proteomes" id="UP000605990"/>
    </source>
</evidence>
<reference evidence="1 2" key="1">
    <citation type="submission" date="2020-08" db="EMBL/GenBank/DDBJ databases">
        <title>Description of novel Flavobacterium F-408 isolate.</title>
        <authorList>
            <person name="Saticioglu I.B."/>
            <person name="Duman M."/>
            <person name="Altun S."/>
        </authorList>
    </citation>
    <scope>NUCLEOTIDE SEQUENCE [LARGE SCALE GENOMIC DNA]</scope>
    <source>
        <strain evidence="1 2">F-408</strain>
    </source>
</reference>
<proteinExistence type="predicted"/>
<evidence type="ECO:0000313" key="1">
    <source>
        <dbReference type="EMBL" id="MBC5833803.1"/>
    </source>
</evidence>
<sequence length="219" mass="24993">MEAVISADIIGYTKLGEEQQNVVLIEIKKLFESIEGVRDNLENNFKIYRGDAVQVEIKNPKEALKIGLLLKAAVTQITFETDSYKRKRPIIDIRMAIGLGNITNKRSLVDESMGRAYSHSGRTLDEMKREKTIFTLKSDTIALDEELNVAFKLLDEILLSWNITSAELMYCLLMGMTEKEIAFKLNISQSAVNQRKKRAGWYGIEALLERYEILIGREL</sequence>
<dbReference type="EMBL" id="JACRUN010000001">
    <property type="protein sequence ID" value="MBC5833803.1"/>
    <property type="molecule type" value="Genomic_DNA"/>
</dbReference>
<evidence type="ECO:0008006" key="3">
    <source>
        <dbReference type="Google" id="ProtNLM"/>
    </source>
</evidence>
<keyword evidence="2" id="KW-1185">Reference proteome</keyword>
<dbReference type="Proteomes" id="UP000605990">
    <property type="component" value="Unassembled WGS sequence"/>
</dbReference>
<accession>A0ABR7IVJ2</accession>
<comment type="caution">
    <text evidence="1">The sequence shown here is derived from an EMBL/GenBank/DDBJ whole genome shotgun (WGS) entry which is preliminary data.</text>
</comment>
<organism evidence="1 2">
    <name type="scientific">Flavobacterium bernardetii</name>
    <dbReference type="NCBI Taxonomy" id="2813823"/>
    <lineage>
        <taxon>Bacteria</taxon>
        <taxon>Pseudomonadati</taxon>
        <taxon>Bacteroidota</taxon>
        <taxon>Flavobacteriia</taxon>
        <taxon>Flavobacteriales</taxon>
        <taxon>Flavobacteriaceae</taxon>
        <taxon>Flavobacterium</taxon>
    </lineage>
</organism>
<protein>
    <recommendedName>
        <fullName evidence="3">SatD family (SatD)</fullName>
    </recommendedName>
</protein>